<reference evidence="1 2" key="1">
    <citation type="submission" date="2020-03" db="EMBL/GenBank/DDBJ databases">
        <title>WGS of the type strain of Planosporangium spp.</title>
        <authorList>
            <person name="Thawai C."/>
        </authorList>
    </citation>
    <scope>NUCLEOTIDE SEQUENCE [LARGE SCALE GENOMIC DNA]</scope>
    <source>
        <strain evidence="1 2">TBRC 5610</strain>
    </source>
</reference>
<dbReference type="Pfam" id="PF13365">
    <property type="entry name" value="Trypsin_2"/>
    <property type="match status" value="1"/>
</dbReference>
<dbReference type="SUPFAM" id="SSF50494">
    <property type="entry name" value="Trypsin-like serine proteases"/>
    <property type="match status" value="1"/>
</dbReference>
<dbReference type="SUPFAM" id="SSF52540">
    <property type="entry name" value="P-loop containing nucleoside triphosphate hydrolases"/>
    <property type="match status" value="1"/>
</dbReference>
<evidence type="ECO:0000313" key="1">
    <source>
        <dbReference type="EMBL" id="NJC69581.1"/>
    </source>
</evidence>
<sequence length="1172" mass="129100">MVAAPFVATNALDLVRHATVQIRSGTRTGSGFFIGRYIVVTCAHVLSGPSGALDVYVQGQVLRGRILRRLPPTPDRGGDYPFPDLAFIGVEEGVDQPSVEIRSLLLRAGEGLGRPLMAYGFNRDTPDPAAVLDPVALTLVGTSGSYVKAAADGIVRGMSGAPVVDPETGYVCGILKNFRPEQRMAWYIDGLEVLKRQDRYRHELGRHQPDKPRLLRPEPGHPLHGMLVAQRMLAEELPYRVVEGDVPLSTVYVQQRAEAWRAEAERAASVNATVPAEPVVISPYEMLARHRNALIVGGPGGGKSTLLQHLVLESVNWWLRPEPAAKGEEPPFGPAIAIRCPATRLLTGTSWSQAVADAVNAELHGYQHTALTGATFEKPPLPGVEWLILIDGLDEILDRAKREVLIKILATRVAMYGSQARLVVCSRQLMEAEFRRLRASLTTGHGSDRLGEYNLRPFDRPAVTTFAAQWFRLRAPQRPTELATGFLKSIDRSRLMPLVSIPLLCTIAADVYQENPDAPLPVGRGGLYRRFVDGLLYHRRVHLAAYDKLIEQLTPLGRSAKDFGEELFDRRRECLTYLAEQRINHDRQPSLALVREWLRREGLRVPHGVTDDHIREALLSTGLLVLRGDGLEFTHQSMAEYLESERRAENFDEQEWLAGVEQRGADSTSLFTLDRYAEAGNDPMPVVAELATPGTRRDFPRLPQLAAVLQDGAGVSADRAEEVCDLTLRAVHDIEPVSEAALPTINHALRAFLQRAPDSTPLVQLAGARRTPIAKRIEAAKVLVTDGRPDERDGGMRVLAGLAYRDRVRREHRLQALHAIAEVGDAQERGWAVAHLAQAVSTARRYDTRMRAMLTLNAVGGTGAAIFALLRRVVDPHRRVVDRNDAILEADLLDEAADRPEPRVDRYARREPSPDDVWTAAVARVPAGPLDDRWSFVNTAPAALWMAGRYDPQQACAAVSALMHDRTLSWSDRLRIADRLAPGEPPYLGDVAFEVLAGDTLAANGTTRVVHRWRSVYHTNPPAADALLRGIVQDPRVGVDERCCALNLLLLRGSCPAAVEFVSAAAGDPALPPPVRVEAATALGRDGETRHLAVELLTRLAGDSGIARRWRWSARLALLGTRGEPFTRYLTTGGDLDRFVDDTLYRPVDDAVEGLVDRAADLVARVRERLRT</sequence>
<dbReference type="EMBL" id="JAATVY010000003">
    <property type="protein sequence ID" value="NJC69581.1"/>
    <property type="molecule type" value="Genomic_DNA"/>
</dbReference>
<evidence type="ECO:0000313" key="2">
    <source>
        <dbReference type="Proteomes" id="UP000722989"/>
    </source>
</evidence>
<accession>A0ABX0XUV0</accession>
<dbReference type="InterPro" id="IPR043504">
    <property type="entry name" value="Peptidase_S1_PA_chymotrypsin"/>
</dbReference>
<comment type="caution">
    <text evidence="1">The sequence shown here is derived from an EMBL/GenBank/DDBJ whole genome shotgun (WGS) entry which is preliminary data.</text>
</comment>
<dbReference type="Proteomes" id="UP000722989">
    <property type="component" value="Unassembled WGS sequence"/>
</dbReference>
<dbReference type="InterPro" id="IPR027417">
    <property type="entry name" value="P-loop_NTPase"/>
</dbReference>
<organism evidence="1 2">
    <name type="scientific">Planosporangium thailandense</name>
    <dbReference type="NCBI Taxonomy" id="765197"/>
    <lineage>
        <taxon>Bacteria</taxon>
        <taxon>Bacillati</taxon>
        <taxon>Actinomycetota</taxon>
        <taxon>Actinomycetes</taxon>
        <taxon>Micromonosporales</taxon>
        <taxon>Micromonosporaceae</taxon>
        <taxon>Planosporangium</taxon>
    </lineage>
</organism>
<keyword evidence="2" id="KW-1185">Reference proteome</keyword>
<dbReference type="Gene3D" id="3.40.50.300">
    <property type="entry name" value="P-loop containing nucleotide triphosphate hydrolases"/>
    <property type="match status" value="1"/>
</dbReference>
<name>A0ABX0XUV0_9ACTN</name>
<dbReference type="RefSeq" id="WP_167924423.1">
    <property type="nucleotide sequence ID" value="NZ_JAATVY010000003.1"/>
</dbReference>
<dbReference type="Gene3D" id="2.40.10.10">
    <property type="entry name" value="Trypsin-like serine proteases"/>
    <property type="match status" value="1"/>
</dbReference>
<dbReference type="InterPro" id="IPR009003">
    <property type="entry name" value="Peptidase_S1_PA"/>
</dbReference>
<protein>
    <recommendedName>
        <fullName evidence="3">NACHT domain-containing protein</fullName>
    </recommendedName>
</protein>
<gene>
    <name evidence="1" type="ORF">HC031_07580</name>
</gene>
<evidence type="ECO:0008006" key="3">
    <source>
        <dbReference type="Google" id="ProtNLM"/>
    </source>
</evidence>
<proteinExistence type="predicted"/>